<dbReference type="Proteomes" id="UP000309033">
    <property type="component" value="Unassembled WGS sequence"/>
</dbReference>
<reference evidence="1" key="1">
    <citation type="submission" date="2019-05" db="EMBL/GenBank/DDBJ databases">
        <title>Isolation, diversity and antifungal activity of Actinobacteria from wheat.</title>
        <authorList>
            <person name="Yu B."/>
        </authorList>
    </citation>
    <scope>NUCLEOTIDE SEQUENCE [LARGE SCALE GENOMIC DNA]</scope>
    <source>
        <strain evidence="1">NEAU-HEGS1-5</strain>
    </source>
</reference>
<keyword evidence="2" id="KW-1185">Reference proteome</keyword>
<protein>
    <recommendedName>
        <fullName evidence="3">2OG-Fe dioxygenase family protein</fullName>
    </recommendedName>
</protein>
<dbReference type="Gene3D" id="2.60.120.620">
    <property type="entry name" value="q2cbj1_9rhob like domain"/>
    <property type="match status" value="1"/>
</dbReference>
<evidence type="ECO:0000313" key="2">
    <source>
        <dbReference type="Proteomes" id="UP000309033"/>
    </source>
</evidence>
<accession>A0A5R8YIK7</accession>
<sequence>MATSTELFGPLSPDRFVDDPVILLPGRAAAFRGSLGAGLHELCEDFEDLPDDLWLKTDYVFRQRRFSLFKVDTAGHRVERLEDRPFFQSVDLNPYAGGMERRFAPLAERTAANPFLHRLMWDVLAVLPPERVAAAKEWEIGVHLMRILARPGQPGYPAPEGMHHDGHAFTSITLVDRRSVEGGCSMFADLDGRVYRTLELETPGDTVVFEDPRCLHDVTPVTVAEGDDLAVRDVCGFSLNPL</sequence>
<proteinExistence type="predicted"/>
<comment type="caution">
    <text evidence="1">The sequence shown here is derived from an EMBL/GenBank/DDBJ whole genome shotgun (WGS) entry which is preliminary data.</text>
</comment>
<evidence type="ECO:0000313" key="1">
    <source>
        <dbReference type="EMBL" id="TLP52376.1"/>
    </source>
</evidence>
<dbReference type="Pfam" id="PF10014">
    <property type="entry name" value="2OG-Fe_Oxy_2"/>
    <property type="match status" value="1"/>
</dbReference>
<dbReference type="GO" id="GO:0051213">
    <property type="term" value="F:dioxygenase activity"/>
    <property type="evidence" value="ECO:0007669"/>
    <property type="project" value="InterPro"/>
</dbReference>
<evidence type="ECO:0008006" key="3">
    <source>
        <dbReference type="Google" id="ProtNLM"/>
    </source>
</evidence>
<name>A0A5R8YIK7_9ACTN</name>
<organism evidence="1 2">
    <name type="scientific">Microbispora triticiradicis</name>
    <dbReference type="NCBI Taxonomy" id="2200763"/>
    <lineage>
        <taxon>Bacteria</taxon>
        <taxon>Bacillati</taxon>
        <taxon>Actinomycetota</taxon>
        <taxon>Actinomycetes</taxon>
        <taxon>Streptosporangiales</taxon>
        <taxon>Streptosporangiaceae</taxon>
        <taxon>Microbispora</taxon>
    </lineage>
</organism>
<gene>
    <name evidence="1" type="ORF">FED44_32220</name>
</gene>
<dbReference type="InterPro" id="IPR018724">
    <property type="entry name" value="2OG-Fe_dioxygenase"/>
</dbReference>
<dbReference type="EMBL" id="VANP01000019">
    <property type="protein sequence ID" value="TLP52376.1"/>
    <property type="molecule type" value="Genomic_DNA"/>
</dbReference>
<dbReference type="AlphaFoldDB" id="A0A5R8YIK7"/>
<dbReference type="OrthoDB" id="3539880at2"/>